<organism evidence="1 2">
    <name type="scientific">Delitschia confertaspora ATCC 74209</name>
    <dbReference type="NCBI Taxonomy" id="1513339"/>
    <lineage>
        <taxon>Eukaryota</taxon>
        <taxon>Fungi</taxon>
        <taxon>Dikarya</taxon>
        <taxon>Ascomycota</taxon>
        <taxon>Pezizomycotina</taxon>
        <taxon>Dothideomycetes</taxon>
        <taxon>Pleosporomycetidae</taxon>
        <taxon>Pleosporales</taxon>
        <taxon>Delitschiaceae</taxon>
        <taxon>Delitschia</taxon>
    </lineage>
</organism>
<comment type="caution">
    <text evidence="1">The sequence shown here is derived from an EMBL/GenBank/DDBJ whole genome shotgun (WGS) entry which is preliminary data.</text>
</comment>
<dbReference type="EMBL" id="ML994011">
    <property type="protein sequence ID" value="KAF2200661.1"/>
    <property type="molecule type" value="Genomic_DNA"/>
</dbReference>
<keyword evidence="2" id="KW-1185">Reference proteome</keyword>
<proteinExistence type="predicted"/>
<dbReference type="Proteomes" id="UP000799536">
    <property type="component" value="Unassembled WGS sequence"/>
</dbReference>
<reference evidence="1" key="1">
    <citation type="journal article" date="2020" name="Stud. Mycol.">
        <title>101 Dothideomycetes genomes: a test case for predicting lifestyles and emergence of pathogens.</title>
        <authorList>
            <person name="Haridas S."/>
            <person name="Albert R."/>
            <person name="Binder M."/>
            <person name="Bloem J."/>
            <person name="Labutti K."/>
            <person name="Salamov A."/>
            <person name="Andreopoulos B."/>
            <person name="Baker S."/>
            <person name="Barry K."/>
            <person name="Bills G."/>
            <person name="Bluhm B."/>
            <person name="Cannon C."/>
            <person name="Castanera R."/>
            <person name="Culley D."/>
            <person name="Daum C."/>
            <person name="Ezra D."/>
            <person name="Gonzalez J."/>
            <person name="Henrissat B."/>
            <person name="Kuo A."/>
            <person name="Liang C."/>
            <person name="Lipzen A."/>
            <person name="Lutzoni F."/>
            <person name="Magnuson J."/>
            <person name="Mondo S."/>
            <person name="Nolan M."/>
            <person name="Ohm R."/>
            <person name="Pangilinan J."/>
            <person name="Park H.-J."/>
            <person name="Ramirez L."/>
            <person name="Alfaro M."/>
            <person name="Sun H."/>
            <person name="Tritt A."/>
            <person name="Yoshinaga Y."/>
            <person name="Zwiers L.-H."/>
            <person name="Turgeon B."/>
            <person name="Goodwin S."/>
            <person name="Spatafora J."/>
            <person name="Crous P."/>
            <person name="Grigoriev I."/>
        </authorList>
    </citation>
    <scope>NUCLEOTIDE SEQUENCE</scope>
    <source>
        <strain evidence="1">ATCC 74209</strain>
    </source>
</reference>
<gene>
    <name evidence="1" type="ORF">GQ43DRAFT_64602</name>
</gene>
<dbReference type="AlphaFoldDB" id="A0A9P4MRP5"/>
<sequence length="101" mass="11172">MDAVLHRDRNGQPHLAFDIWASRNLKALNGITGQLDDTLGIVRNGLLALSGWDTYTLDNASNNDIAAEYLFEILSLHLLWKHKNNGSLAKDPMMGPCGELL</sequence>
<accession>A0A9P4MRP5</accession>
<protein>
    <submittedName>
        <fullName evidence="1">Uncharacterized protein</fullName>
    </submittedName>
</protein>
<evidence type="ECO:0000313" key="2">
    <source>
        <dbReference type="Proteomes" id="UP000799536"/>
    </source>
</evidence>
<evidence type="ECO:0000313" key="1">
    <source>
        <dbReference type="EMBL" id="KAF2200661.1"/>
    </source>
</evidence>
<name>A0A9P4MRP5_9PLEO</name>